<evidence type="ECO:0000256" key="1">
    <source>
        <dbReference type="ARBA" id="ARBA00004888"/>
    </source>
</evidence>
<dbReference type="GO" id="GO:0001678">
    <property type="term" value="P:intracellular glucose homeostasis"/>
    <property type="evidence" value="ECO:0007669"/>
    <property type="project" value="InterPro"/>
</dbReference>
<dbReference type="InterPro" id="IPR022673">
    <property type="entry name" value="Hexokinase_C"/>
</dbReference>
<feature type="region of interest" description="Disordered" evidence="11">
    <location>
        <begin position="960"/>
        <end position="995"/>
    </location>
</feature>
<evidence type="ECO:0000256" key="6">
    <source>
        <dbReference type="ARBA" id="ARBA00022741"/>
    </source>
</evidence>
<evidence type="ECO:0000256" key="9">
    <source>
        <dbReference type="ARBA" id="ARBA00044613"/>
    </source>
</evidence>
<evidence type="ECO:0000256" key="8">
    <source>
        <dbReference type="ARBA" id="ARBA00022840"/>
    </source>
</evidence>
<dbReference type="InterPro" id="IPR022672">
    <property type="entry name" value="Hexokinase_N"/>
</dbReference>
<dbReference type="GO" id="GO:0005536">
    <property type="term" value="F:D-glucose binding"/>
    <property type="evidence" value="ECO:0007669"/>
    <property type="project" value="InterPro"/>
</dbReference>
<evidence type="ECO:0000256" key="5">
    <source>
        <dbReference type="ARBA" id="ARBA00022679"/>
    </source>
</evidence>
<evidence type="ECO:0000256" key="7">
    <source>
        <dbReference type="ARBA" id="ARBA00022777"/>
    </source>
</evidence>
<dbReference type="EC" id="2.7.1.1" evidence="4"/>
<keyword evidence="5" id="KW-0808">Transferase</keyword>
<dbReference type="Pfam" id="PF03727">
    <property type="entry name" value="Hexokinase_2"/>
    <property type="match status" value="2"/>
</dbReference>
<keyword evidence="7" id="KW-0418">Kinase</keyword>
<evidence type="ECO:0000313" key="15">
    <source>
        <dbReference type="Proteomes" id="UP001295444"/>
    </source>
</evidence>
<dbReference type="Proteomes" id="UP001295444">
    <property type="component" value="Chromosome 03"/>
</dbReference>
<dbReference type="GO" id="GO:0006096">
    <property type="term" value="P:glycolytic process"/>
    <property type="evidence" value="ECO:0007669"/>
    <property type="project" value="TreeGrafter"/>
</dbReference>
<protein>
    <recommendedName>
        <fullName evidence="4">hexokinase</fullName>
        <ecNumber evidence="4">2.7.1.1</ecNumber>
    </recommendedName>
</protein>
<proteinExistence type="inferred from homology"/>
<evidence type="ECO:0000313" key="14">
    <source>
        <dbReference type="EMBL" id="CAH2277362.1"/>
    </source>
</evidence>
<dbReference type="GO" id="GO:0008865">
    <property type="term" value="F:fructokinase activity"/>
    <property type="evidence" value="ECO:0007669"/>
    <property type="project" value="TreeGrafter"/>
</dbReference>
<evidence type="ECO:0000259" key="12">
    <source>
        <dbReference type="Pfam" id="PF00349"/>
    </source>
</evidence>
<dbReference type="EMBL" id="OW240914">
    <property type="protein sequence ID" value="CAH2277362.1"/>
    <property type="molecule type" value="Genomic_DNA"/>
</dbReference>
<evidence type="ECO:0000256" key="3">
    <source>
        <dbReference type="ARBA" id="ARBA00009225"/>
    </source>
</evidence>
<evidence type="ECO:0000256" key="11">
    <source>
        <dbReference type="SAM" id="MobiDB-lite"/>
    </source>
</evidence>
<dbReference type="PANTHER" id="PTHR19443">
    <property type="entry name" value="HEXOKINASE"/>
    <property type="match status" value="1"/>
</dbReference>
<dbReference type="GO" id="GO:0005829">
    <property type="term" value="C:cytosol"/>
    <property type="evidence" value="ECO:0007669"/>
    <property type="project" value="TreeGrafter"/>
</dbReference>
<dbReference type="InterPro" id="IPR001312">
    <property type="entry name" value="Hexokinase"/>
</dbReference>
<dbReference type="FunFam" id="3.40.367.20:FF:000020">
    <property type="entry name" value="Hexokinase-1"/>
    <property type="match status" value="1"/>
</dbReference>
<dbReference type="PRINTS" id="PR00475">
    <property type="entry name" value="HEXOKINASE"/>
</dbReference>
<evidence type="ECO:0000259" key="13">
    <source>
        <dbReference type="Pfam" id="PF03727"/>
    </source>
</evidence>
<dbReference type="GO" id="GO:0006006">
    <property type="term" value="P:glucose metabolic process"/>
    <property type="evidence" value="ECO:0007669"/>
    <property type="project" value="TreeGrafter"/>
</dbReference>
<comment type="catalytic activity">
    <reaction evidence="9">
        <text>a D-hexose + ATP = a D-hexose 6-phosphate + ADP + H(+)</text>
        <dbReference type="Rhea" id="RHEA:22740"/>
        <dbReference type="ChEBI" id="CHEBI:4194"/>
        <dbReference type="ChEBI" id="CHEBI:15378"/>
        <dbReference type="ChEBI" id="CHEBI:30616"/>
        <dbReference type="ChEBI" id="CHEBI:229467"/>
        <dbReference type="ChEBI" id="CHEBI:456216"/>
        <dbReference type="EC" id="2.7.1.1"/>
    </reaction>
    <physiologicalReaction direction="left-to-right" evidence="9">
        <dbReference type="Rhea" id="RHEA:22741"/>
    </physiologicalReaction>
</comment>
<name>A0AAD1RSC2_PELCU</name>
<comment type="similarity">
    <text evidence="3">Belongs to the hexokinase family.</text>
</comment>
<sequence length="995" mass="110004">MENTKGNEDDLNSWRRCVKVEWGSFGDYGDLQSISTIYDQKVDKESEKRGIQCFEKMVSLTYVGEIVRHVLLANDRLILHDGNHSKLQEKYCLKPGDILKISKDPEGKFRAQELLTSLGFVPTDQDCDWMKRVCDAVFCRSASLCGAGLAAVIEHIQKKHPRTKQKVTVGVDGLLYKTFPKYRQDLQQTVKKLCKGCHVKLETPNYGPEIGTALVTAIAKRTKDNRKKIKKLLEQLKLPFEILQEIQARLRQEMERGLVEETRKNAILKMFPTFICQKPEKEQGEYIVLEFGDKDINIMYVTIGKGEQICLGSLWLKRECPPVRSTVKGKGIGSPEAELGPLGFGSQLDSAGLFGLKGGVSEQVPQRALLFGQRCQNEGQDGVHLSDVGRNGSWKLGCQGIPLQCLNCFVTLPDVAKIAPLQSNMNTRPYIGFQQVCPVEAHDLCRRPTSILYFHPGRGGKKRCPPNAQGGRRWQLPRAPQTSLCSRRARELSSQLIGSAPSPAARLTCSHRTTRDRDPPPSTPKEGQHKTRIHHCPPTHDSSPATVKRPSTFLFLCVHLSGYNYVSVSPPISNMHKSGVKSGACSSSPLHCKLFDHIAQCLLDFQETENLSGKKAVSFIFSFPCEQTGLKKAKLTQWTKGIEATGCVGKNVVDLLQKAINKKEMCQKFEGSEGEVEGLKMSQEVIALANDTTGTMMSCCFHDPSCEIGMIAGEGTNACYMENKDNIETVRENEGQMCVNMEWGAFGDNGSLDDIFTSYDKEVDRLSINPGKQRYEKMIGGMYLGEIVRQVISYAGKRKTNPAYPPVQCIHFQYGRTGEPSVGWSSGSAPDQSIILKVSFIQVLNLDLLCTGLGPELAVPGNRRRGLGCTSDGALLVKEVCRAVSQRAAQLCAAGIAAVVEKIHENCQDERKISVGVTGSLYTEHPHLIEIEPLEKVHVFVCICTLTLARLACAERCHGQAKGEGGGPHQPLKDDLKGERNPKSSAMYCKKASLR</sequence>
<comment type="pathway">
    <text evidence="1">Carbohydrate degradation; glycolysis; D-glyceraldehyde 3-phosphate and glycerone phosphate from D-glucose: step 1/4.</text>
</comment>
<dbReference type="GO" id="GO:0005739">
    <property type="term" value="C:mitochondrion"/>
    <property type="evidence" value="ECO:0007669"/>
    <property type="project" value="TreeGrafter"/>
</dbReference>
<dbReference type="GO" id="GO:0005524">
    <property type="term" value="F:ATP binding"/>
    <property type="evidence" value="ECO:0007669"/>
    <property type="project" value="UniProtKB-KW"/>
</dbReference>
<comment type="catalytic activity">
    <reaction evidence="10">
        <text>D-glucose + ATP = D-glucose 6-phosphate + ADP + H(+)</text>
        <dbReference type="Rhea" id="RHEA:17825"/>
        <dbReference type="ChEBI" id="CHEBI:4167"/>
        <dbReference type="ChEBI" id="CHEBI:15378"/>
        <dbReference type="ChEBI" id="CHEBI:30616"/>
        <dbReference type="ChEBI" id="CHEBI:61548"/>
        <dbReference type="ChEBI" id="CHEBI:456216"/>
        <dbReference type="EC" id="2.7.1.1"/>
    </reaction>
    <physiologicalReaction direction="left-to-right" evidence="10">
        <dbReference type="Rhea" id="RHEA:17826"/>
    </physiologicalReaction>
</comment>
<feature type="region of interest" description="Disordered" evidence="11">
    <location>
        <begin position="459"/>
        <end position="480"/>
    </location>
</feature>
<evidence type="ECO:0000256" key="4">
    <source>
        <dbReference type="ARBA" id="ARBA00012324"/>
    </source>
</evidence>
<feature type="non-terminal residue" evidence="14">
    <location>
        <position position="995"/>
    </location>
</feature>
<dbReference type="GO" id="GO:0004340">
    <property type="term" value="F:glucokinase activity"/>
    <property type="evidence" value="ECO:0007669"/>
    <property type="project" value="TreeGrafter"/>
</dbReference>
<evidence type="ECO:0000256" key="2">
    <source>
        <dbReference type="ARBA" id="ARBA00005028"/>
    </source>
</evidence>
<feature type="region of interest" description="Disordered" evidence="11">
    <location>
        <begin position="494"/>
        <end position="544"/>
    </location>
</feature>
<feature type="domain" description="Hexokinase N-terminal" evidence="12">
    <location>
        <begin position="591"/>
        <end position="701"/>
    </location>
</feature>
<feature type="domain" description="Hexokinase C-terminal" evidence="13">
    <location>
        <begin position="707"/>
        <end position="928"/>
    </location>
</feature>
<dbReference type="PROSITE" id="PS51748">
    <property type="entry name" value="HEXOKINASE_2"/>
    <property type="match status" value="2"/>
</dbReference>
<keyword evidence="8" id="KW-0067">ATP-binding</keyword>
<dbReference type="Gene3D" id="3.40.367.20">
    <property type="match status" value="3"/>
</dbReference>
<dbReference type="AlphaFoldDB" id="A0AAD1RSC2"/>
<feature type="domain" description="Hexokinase C-terminal" evidence="13">
    <location>
        <begin position="12"/>
        <end position="217"/>
    </location>
</feature>
<evidence type="ECO:0000256" key="10">
    <source>
        <dbReference type="ARBA" id="ARBA00048160"/>
    </source>
</evidence>
<dbReference type="InterPro" id="IPR043129">
    <property type="entry name" value="ATPase_NBD"/>
</dbReference>
<dbReference type="Pfam" id="PF00349">
    <property type="entry name" value="Hexokinase_1"/>
    <property type="match status" value="2"/>
</dbReference>
<dbReference type="Gene3D" id="3.30.420.40">
    <property type="match status" value="1"/>
</dbReference>
<accession>A0AAD1RSC2</accession>
<keyword evidence="15" id="KW-1185">Reference proteome</keyword>
<organism evidence="14 15">
    <name type="scientific">Pelobates cultripes</name>
    <name type="common">Western spadefoot toad</name>
    <dbReference type="NCBI Taxonomy" id="61616"/>
    <lineage>
        <taxon>Eukaryota</taxon>
        <taxon>Metazoa</taxon>
        <taxon>Chordata</taxon>
        <taxon>Craniata</taxon>
        <taxon>Vertebrata</taxon>
        <taxon>Euteleostomi</taxon>
        <taxon>Amphibia</taxon>
        <taxon>Batrachia</taxon>
        <taxon>Anura</taxon>
        <taxon>Pelobatoidea</taxon>
        <taxon>Pelobatidae</taxon>
        <taxon>Pelobates</taxon>
    </lineage>
</organism>
<comment type="pathway">
    <text evidence="2">Carbohydrate metabolism; hexose metabolism.</text>
</comment>
<feature type="compositionally biased region" description="Basic and acidic residues" evidence="11">
    <location>
        <begin position="971"/>
        <end position="982"/>
    </location>
</feature>
<dbReference type="PANTHER" id="PTHR19443:SF88">
    <property type="entry name" value="HEXOKINASE"/>
    <property type="match status" value="1"/>
</dbReference>
<dbReference type="SUPFAM" id="SSF53067">
    <property type="entry name" value="Actin-like ATPase domain"/>
    <property type="match status" value="4"/>
</dbReference>
<reference evidence="14" key="1">
    <citation type="submission" date="2022-03" db="EMBL/GenBank/DDBJ databases">
        <authorList>
            <person name="Alioto T."/>
            <person name="Alioto T."/>
            <person name="Gomez Garrido J."/>
        </authorList>
    </citation>
    <scope>NUCLEOTIDE SEQUENCE</scope>
</reference>
<gene>
    <name evidence="14" type="ORF">PECUL_23A007302</name>
</gene>
<keyword evidence="6" id="KW-0547">Nucleotide-binding</keyword>
<feature type="domain" description="Hexokinase N-terminal" evidence="12">
    <location>
        <begin position="229"/>
        <end position="307"/>
    </location>
</feature>